<evidence type="ECO:0000313" key="1">
    <source>
        <dbReference type="EMBL" id="GAH84757.1"/>
    </source>
</evidence>
<dbReference type="AlphaFoldDB" id="X1ISP7"/>
<protein>
    <submittedName>
        <fullName evidence="1">Uncharacterized protein</fullName>
    </submittedName>
</protein>
<accession>X1ISP7</accession>
<sequence>TTYYGFHFDGIGATLTADLNYGVWVEMPAAYGAGAQAAIYATGNANIWSCLAGDGMYIYMREAASIAMNIDVDVAADANNDLDVLTVTHDASNTAAAAATHDGWLINYQMVLANSDGGGSLARTGNLIGIDIDLTETLGAVTYAGPVIDINIARVTAGTPTVQGDIINVYVGQADATQMDTAAELNLLTIGAKLEIQGHTMRGYYLDIDVIMADPAAVFYGNHLDLDDITVTNAATV</sequence>
<proteinExistence type="predicted"/>
<feature type="non-terminal residue" evidence="1">
    <location>
        <position position="237"/>
    </location>
</feature>
<feature type="non-terminal residue" evidence="1">
    <location>
        <position position="1"/>
    </location>
</feature>
<comment type="caution">
    <text evidence="1">The sequence shown here is derived from an EMBL/GenBank/DDBJ whole genome shotgun (WGS) entry which is preliminary data.</text>
</comment>
<organism evidence="1">
    <name type="scientific">marine sediment metagenome</name>
    <dbReference type="NCBI Taxonomy" id="412755"/>
    <lineage>
        <taxon>unclassified sequences</taxon>
        <taxon>metagenomes</taxon>
        <taxon>ecological metagenomes</taxon>
    </lineage>
</organism>
<name>X1ISP7_9ZZZZ</name>
<dbReference type="EMBL" id="BARU01039766">
    <property type="protein sequence ID" value="GAH84757.1"/>
    <property type="molecule type" value="Genomic_DNA"/>
</dbReference>
<reference evidence="1" key="1">
    <citation type="journal article" date="2014" name="Front. Microbiol.">
        <title>High frequency of phylogenetically diverse reductive dehalogenase-homologous genes in deep subseafloor sedimentary metagenomes.</title>
        <authorList>
            <person name="Kawai M."/>
            <person name="Futagami T."/>
            <person name="Toyoda A."/>
            <person name="Takaki Y."/>
            <person name="Nishi S."/>
            <person name="Hori S."/>
            <person name="Arai W."/>
            <person name="Tsubouchi T."/>
            <person name="Morono Y."/>
            <person name="Uchiyama I."/>
            <person name="Ito T."/>
            <person name="Fujiyama A."/>
            <person name="Inagaki F."/>
            <person name="Takami H."/>
        </authorList>
    </citation>
    <scope>NUCLEOTIDE SEQUENCE</scope>
    <source>
        <strain evidence="1">Expedition CK06-06</strain>
    </source>
</reference>
<gene>
    <name evidence="1" type="ORF">S03H2_61599</name>
</gene>